<dbReference type="Pfam" id="PF00069">
    <property type="entry name" value="Pkinase"/>
    <property type="match status" value="1"/>
</dbReference>
<dbReference type="InterPro" id="IPR008271">
    <property type="entry name" value="Ser/Thr_kinase_AS"/>
</dbReference>
<evidence type="ECO:0000313" key="3">
    <source>
        <dbReference type="Proteomes" id="UP000800039"/>
    </source>
</evidence>
<dbReference type="InterPro" id="IPR053235">
    <property type="entry name" value="Ser_Thr_kinase"/>
</dbReference>
<comment type="caution">
    <text evidence="2">The sequence shown here is derived from an EMBL/GenBank/DDBJ whole genome shotgun (WGS) entry which is preliminary data.</text>
</comment>
<dbReference type="PANTHER" id="PTHR24361">
    <property type="entry name" value="MITOGEN-ACTIVATED KINASE KINASE KINASE"/>
    <property type="match status" value="1"/>
</dbReference>
<reference evidence="2" key="1">
    <citation type="submission" date="2020-01" db="EMBL/GenBank/DDBJ databases">
        <authorList>
            <consortium name="DOE Joint Genome Institute"/>
            <person name="Haridas S."/>
            <person name="Albert R."/>
            <person name="Binder M."/>
            <person name="Bloem J."/>
            <person name="Labutti K."/>
            <person name="Salamov A."/>
            <person name="Andreopoulos B."/>
            <person name="Baker S.E."/>
            <person name="Barry K."/>
            <person name="Bills G."/>
            <person name="Bluhm B.H."/>
            <person name="Cannon C."/>
            <person name="Castanera R."/>
            <person name="Culley D.E."/>
            <person name="Daum C."/>
            <person name="Ezra D."/>
            <person name="Gonzalez J.B."/>
            <person name="Henrissat B."/>
            <person name="Kuo A."/>
            <person name="Liang C."/>
            <person name="Lipzen A."/>
            <person name="Lutzoni F."/>
            <person name="Magnuson J."/>
            <person name="Mondo S."/>
            <person name="Nolan M."/>
            <person name="Ohm R."/>
            <person name="Pangilinan J."/>
            <person name="Park H.-J."/>
            <person name="Ramirez L."/>
            <person name="Alfaro M."/>
            <person name="Sun H."/>
            <person name="Tritt A."/>
            <person name="Yoshinaga Y."/>
            <person name="Zwiers L.-H."/>
            <person name="Turgeon B.G."/>
            <person name="Goodwin S.B."/>
            <person name="Spatafora J.W."/>
            <person name="Crous P.W."/>
            <person name="Grigoriev I.V."/>
        </authorList>
    </citation>
    <scope>NUCLEOTIDE SEQUENCE</scope>
    <source>
        <strain evidence="2">CBS 394.84</strain>
    </source>
</reference>
<accession>A0A9P4GSC4</accession>
<keyword evidence="3" id="KW-1185">Reference proteome</keyword>
<gene>
    <name evidence="2" type="ORF">K460DRAFT_275059</name>
</gene>
<dbReference type="PROSITE" id="PS00108">
    <property type="entry name" value="PROTEIN_KINASE_ST"/>
    <property type="match status" value="1"/>
</dbReference>
<dbReference type="CDD" id="cd00180">
    <property type="entry name" value="PKc"/>
    <property type="match status" value="1"/>
</dbReference>
<evidence type="ECO:0000313" key="2">
    <source>
        <dbReference type="EMBL" id="KAF1851853.1"/>
    </source>
</evidence>
<keyword evidence="2" id="KW-0808">Transferase</keyword>
<dbReference type="OrthoDB" id="310217at2759"/>
<dbReference type="InterPro" id="IPR011009">
    <property type="entry name" value="Kinase-like_dom_sf"/>
</dbReference>
<dbReference type="GO" id="GO:0005524">
    <property type="term" value="F:ATP binding"/>
    <property type="evidence" value="ECO:0007669"/>
    <property type="project" value="InterPro"/>
</dbReference>
<sequence length="376" mass="42773">MSNQSKDEQTIVNTNKPNADLIIEDLENYEHFHQLFVRKSTLGVGGDGVVYSYEHSPSKVLIAVKVPNDGSQKYRKRLISEIESFRNIGRHDHIVTMLTYSENHRPIGPAIFLDVCDLGDLASYHKQWYSQERANGRPEHPSEITVWKLLKDMSLGLNFIHNGHETRYVHNDVKPGNILVSRPQNWNEADGIPPEPIFKITDFARLTPFPTPPQGDTSGWMGTPEFAPPLREQAASMRPSADIWSLGATIQGFALHILPIQSKQAFLVSRKAKGKNIPDLLGDPWKLPHWRRRRPTVYRPLDASEEELKTQYDLPKVPREYEPYSSQLNAQYSALWRKDEHARITSEELVKQVVPMIDGIIATAKSRVEDSSKPSS</sequence>
<dbReference type="SMART" id="SM00220">
    <property type="entry name" value="S_TKc"/>
    <property type="match status" value="1"/>
</dbReference>
<protein>
    <submittedName>
        <fullName evidence="2">Kinase-like protein</fullName>
    </submittedName>
</protein>
<dbReference type="Gene3D" id="1.10.510.10">
    <property type="entry name" value="Transferase(Phosphotransferase) domain 1"/>
    <property type="match status" value="1"/>
</dbReference>
<name>A0A9P4GSC4_9PLEO</name>
<dbReference type="GO" id="GO:0004674">
    <property type="term" value="F:protein serine/threonine kinase activity"/>
    <property type="evidence" value="ECO:0007669"/>
    <property type="project" value="TreeGrafter"/>
</dbReference>
<proteinExistence type="predicted"/>
<dbReference type="Proteomes" id="UP000800039">
    <property type="component" value="Unassembled WGS sequence"/>
</dbReference>
<feature type="domain" description="Protein kinase" evidence="1">
    <location>
        <begin position="36"/>
        <end position="357"/>
    </location>
</feature>
<dbReference type="GO" id="GO:0005737">
    <property type="term" value="C:cytoplasm"/>
    <property type="evidence" value="ECO:0007669"/>
    <property type="project" value="TreeGrafter"/>
</dbReference>
<dbReference type="PROSITE" id="PS50011">
    <property type="entry name" value="PROTEIN_KINASE_DOM"/>
    <property type="match status" value="1"/>
</dbReference>
<keyword evidence="2" id="KW-0418">Kinase</keyword>
<dbReference type="GeneID" id="63845258"/>
<dbReference type="RefSeq" id="XP_040794416.1">
    <property type="nucleotide sequence ID" value="XM_040928005.1"/>
</dbReference>
<dbReference type="EMBL" id="ML976614">
    <property type="protein sequence ID" value="KAF1851853.1"/>
    <property type="molecule type" value="Genomic_DNA"/>
</dbReference>
<organism evidence="2 3">
    <name type="scientific">Cucurbitaria berberidis CBS 394.84</name>
    <dbReference type="NCBI Taxonomy" id="1168544"/>
    <lineage>
        <taxon>Eukaryota</taxon>
        <taxon>Fungi</taxon>
        <taxon>Dikarya</taxon>
        <taxon>Ascomycota</taxon>
        <taxon>Pezizomycotina</taxon>
        <taxon>Dothideomycetes</taxon>
        <taxon>Pleosporomycetidae</taxon>
        <taxon>Pleosporales</taxon>
        <taxon>Pleosporineae</taxon>
        <taxon>Cucurbitariaceae</taxon>
        <taxon>Cucurbitaria</taxon>
    </lineage>
</organism>
<dbReference type="Gene3D" id="3.30.200.20">
    <property type="entry name" value="Phosphorylase Kinase, domain 1"/>
    <property type="match status" value="1"/>
</dbReference>
<dbReference type="SUPFAM" id="SSF56112">
    <property type="entry name" value="Protein kinase-like (PK-like)"/>
    <property type="match status" value="1"/>
</dbReference>
<dbReference type="AlphaFoldDB" id="A0A9P4GSC4"/>
<dbReference type="InterPro" id="IPR000719">
    <property type="entry name" value="Prot_kinase_dom"/>
</dbReference>
<evidence type="ECO:0000259" key="1">
    <source>
        <dbReference type="PROSITE" id="PS50011"/>
    </source>
</evidence>